<sequence length="168" mass="18592">MSARTPDDGTVTIGPDAAEVTFRRPYATTPEDLWDAVTDPDRARRWLGALHGDLRVGGTYELRMGEDRPDADDVAHGEILGCEPPRVLELTWRFPGERESRVRATVEQDGDGAVLVLLHTALDAPAARGYGGGWHVFLDRLDDHCAGRPVRAWDELFAERRARYADAG</sequence>
<evidence type="ECO:0000313" key="4">
    <source>
        <dbReference type="Proteomes" id="UP000679335"/>
    </source>
</evidence>
<evidence type="ECO:0000313" key="3">
    <source>
        <dbReference type="EMBL" id="QWC17467.1"/>
    </source>
</evidence>
<dbReference type="RefSeq" id="WP_208197734.1">
    <property type="nucleotide sequence ID" value="NZ_CP076023.1"/>
</dbReference>
<comment type="similarity">
    <text evidence="1">Belongs to the AHA1 family.</text>
</comment>
<dbReference type="CDD" id="cd08899">
    <property type="entry name" value="SRPBCC_CalC_Aha1-like_6"/>
    <property type="match status" value="1"/>
</dbReference>
<evidence type="ECO:0000256" key="1">
    <source>
        <dbReference type="ARBA" id="ARBA00006817"/>
    </source>
</evidence>
<feature type="domain" description="Activator of Hsp90 ATPase homologue 1/2-like C-terminal" evidence="2">
    <location>
        <begin position="28"/>
        <end position="143"/>
    </location>
</feature>
<dbReference type="Proteomes" id="UP000679335">
    <property type="component" value="Chromosome"/>
</dbReference>
<dbReference type="EMBL" id="CP076023">
    <property type="protein sequence ID" value="QWC17467.1"/>
    <property type="molecule type" value="Genomic_DNA"/>
</dbReference>
<proteinExistence type="inferred from homology"/>
<accession>A0ABX8GP83</accession>
<reference evidence="3 4" key="1">
    <citation type="submission" date="2021-05" db="EMBL/GenBank/DDBJ databases">
        <title>Novel species in genus Cellulomonas.</title>
        <authorList>
            <person name="Zhang G."/>
        </authorList>
    </citation>
    <scope>NUCLEOTIDE SEQUENCE [LARGE SCALE GENOMIC DNA]</scope>
    <source>
        <strain evidence="4">zg-ZUI157</strain>
    </source>
</reference>
<dbReference type="SUPFAM" id="SSF55961">
    <property type="entry name" value="Bet v1-like"/>
    <property type="match status" value="1"/>
</dbReference>
<name>A0ABX8GP83_9CELL</name>
<dbReference type="InterPro" id="IPR013538">
    <property type="entry name" value="ASHA1/2-like_C"/>
</dbReference>
<dbReference type="InterPro" id="IPR023393">
    <property type="entry name" value="START-like_dom_sf"/>
</dbReference>
<protein>
    <submittedName>
        <fullName evidence="3">SRPBCC family protein</fullName>
    </submittedName>
</protein>
<keyword evidence="4" id="KW-1185">Reference proteome</keyword>
<dbReference type="Pfam" id="PF08327">
    <property type="entry name" value="AHSA1"/>
    <property type="match status" value="1"/>
</dbReference>
<evidence type="ECO:0000259" key="2">
    <source>
        <dbReference type="Pfam" id="PF08327"/>
    </source>
</evidence>
<dbReference type="Gene3D" id="3.30.530.20">
    <property type="match status" value="1"/>
</dbReference>
<gene>
    <name evidence="3" type="ORF">KKR89_07840</name>
</gene>
<organism evidence="3 4">
    <name type="scientific">Cellulomonas dongxiuzhuiae</name>
    <dbReference type="NCBI Taxonomy" id="2819979"/>
    <lineage>
        <taxon>Bacteria</taxon>
        <taxon>Bacillati</taxon>
        <taxon>Actinomycetota</taxon>
        <taxon>Actinomycetes</taxon>
        <taxon>Micrococcales</taxon>
        <taxon>Cellulomonadaceae</taxon>
        <taxon>Cellulomonas</taxon>
    </lineage>
</organism>